<organism evidence="1">
    <name type="scientific">viral metagenome</name>
    <dbReference type="NCBI Taxonomy" id="1070528"/>
    <lineage>
        <taxon>unclassified sequences</taxon>
        <taxon>metagenomes</taxon>
        <taxon>organismal metagenomes</taxon>
    </lineage>
</organism>
<sequence>MEPEVERYTNGQVVVWAEEVDGRIVVCPDGGEDFELAVERFPFERVGHSVCLSVTGESHFSLDMESVAA</sequence>
<dbReference type="AlphaFoldDB" id="A0A6H2A1L2"/>
<evidence type="ECO:0000313" key="1">
    <source>
        <dbReference type="EMBL" id="QJA53457.1"/>
    </source>
</evidence>
<protein>
    <submittedName>
        <fullName evidence="1">Uncharacterized protein</fullName>
    </submittedName>
</protein>
<dbReference type="EMBL" id="MT144423">
    <property type="protein sequence ID" value="QJA53457.1"/>
    <property type="molecule type" value="Genomic_DNA"/>
</dbReference>
<gene>
    <name evidence="1" type="ORF">TM448A03559_0007</name>
</gene>
<reference evidence="1" key="1">
    <citation type="submission" date="2020-03" db="EMBL/GenBank/DDBJ databases">
        <title>The deep terrestrial virosphere.</title>
        <authorList>
            <person name="Holmfeldt K."/>
            <person name="Nilsson E."/>
            <person name="Simone D."/>
            <person name="Lopez-Fernandez M."/>
            <person name="Wu X."/>
            <person name="de Brujin I."/>
            <person name="Lundin D."/>
            <person name="Andersson A."/>
            <person name="Bertilsson S."/>
            <person name="Dopson M."/>
        </authorList>
    </citation>
    <scope>NUCLEOTIDE SEQUENCE</scope>
    <source>
        <strain evidence="1">TM448A03559</strain>
    </source>
</reference>
<accession>A0A6H2A1L2</accession>
<name>A0A6H2A1L2_9ZZZZ</name>
<proteinExistence type="predicted"/>